<protein>
    <submittedName>
        <fullName evidence="3">Protein S-Myc</fullName>
    </submittedName>
</protein>
<accession>A0A4Z2H9V5</accession>
<evidence type="ECO:0000313" key="4">
    <source>
        <dbReference type="Proteomes" id="UP000314294"/>
    </source>
</evidence>
<dbReference type="GO" id="GO:0003700">
    <property type="term" value="F:DNA-binding transcription factor activity"/>
    <property type="evidence" value="ECO:0007669"/>
    <property type="project" value="InterPro"/>
</dbReference>
<feature type="region of interest" description="Disordered" evidence="1">
    <location>
        <begin position="123"/>
        <end position="175"/>
    </location>
</feature>
<proteinExistence type="predicted"/>
<comment type="caution">
    <text evidence="3">The sequence shown here is derived from an EMBL/GenBank/DDBJ whole genome shotgun (WGS) entry which is preliminary data.</text>
</comment>
<evidence type="ECO:0000259" key="2">
    <source>
        <dbReference type="Pfam" id="PF01056"/>
    </source>
</evidence>
<dbReference type="Pfam" id="PF01056">
    <property type="entry name" value="Myc_N"/>
    <property type="match status" value="1"/>
</dbReference>
<gene>
    <name evidence="3" type="primary">Mycs</name>
    <name evidence="3" type="ORF">EYF80_027402</name>
</gene>
<feature type="compositionally biased region" description="Polar residues" evidence="1">
    <location>
        <begin position="164"/>
        <end position="175"/>
    </location>
</feature>
<dbReference type="InterPro" id="IPR012682">
    <property type="entry name" value="Tscrpt_reg_Myc_N"/>
</dbReference>
<feature type="region of interest" description="Disordered" evidence="1">
    <location>
        <begin position="320"/>
        <end position="355"/>
    </location>
</feature>
<dbReference type="Proteomes" id="UP000314294">
    <property type="component" value="Unassembled WGS sequence"/>
</dbReference>
<evidence type="ECO:0000256" key="1">
    <source>
        <dbReference type="SAM" id="MobiDB-lite"/>
    </source>
</evidence>
<dbReference type="AlphaFoldDB" id="A0A4Z2H9V5"/>
<name>A0A4Z2H9V5_9TELE</name>
<sequence length="474" mass="50747">MQRLSQQHPTASPRLISRENKLVTAQTVAFHQVAPVRPAALDIPPCLGHETTSFNCLQLPFLAVESGTPTILPTITFTNKPSKSYQCTQGTRPAQVTSVQEKQRCDTAASLPMWKDSWEIIAVEPGPRPNKGPAVEQEVTSGTALRSQQSSSLPGRQPVEGGNLTHNSCSQQHHPSRALSQLQHLSLGIQAVSYGFTLLCSSIVPMPRLFTGFTLKKSSQPACLPLRIKPKSPTVTPPMSLGGRSLLSSRRSECITLQPATMGVTALNERSISTAVSLAPLQLRGLKGGDPIACRTAALRTAPLLCASAARRELILKRSSVHQQQHNYAAPSPYTSDDDPAPPPKKQRTAGPLPKYVPLRSLARRSLETAEREICCHGLIICRFDGGLECDGAEDVAGRGGGNPSRSLADTCGTELSGNRSLTFDLAHSSKLSYLHSLALSLRLPTTPNVPTLGVVRTWVAAAVPCGPCWPVAS</sequence>
<feature type="compositionally biased region" description="Polar residues" evidence="1">
    <location>
        <begin position="138"/>
        <end position="154"/>
    </location>
</feature>
<keyword evidence="4" id="KW-1185">Reference proteome</keyword>
<feature type="domain" description="Transcription regulator Myc N-terminal" evidence="2">
    <location>
        <begin position="308"/>
        <end position="349"/>
    </location>
</feature>
<dbReference type="OrthoDB" id="5964374at2759"/>
<organism evidence="3 4">
    <name type="scientific">Liparis tanakae</name>
    <name type="common">Tanaka's snailfish</name>
    <dbReference type="NCBI Taxonomy" id="230148"/>
    <lineage>
        <taxon>Eukaryota</taxon>
        <taxon>Metazoa</taxon>
        <taxon>Chordata</taxon>
        <taxon>Craniata</taxon>
        <taxon>Vertebrata</taxon>
        <taxon>Euteleostomi</taxon>
        <taxon>Actinopterygii</taxon>
        <taxon>Neopterygii</taxon>
        <taxon>Teleostei</taxon>
        <taxon>Neoteleostei</taxon>
        <taxon>Acanthomorphata</taxon>
        <taxon>Eupercaria</taxon>
        <taxon>Perciformes</taxon>
        <taxon>Cottioidei</taxon>
        <taxon>Cottales</taxon>
        <taxon>Liparidae</taxon>
        <taxon>Liparis</taxon>
    </lineage>
</organism>
<reference evidence="3 4" key="1">
    <citation type="submission" date="2019-03" db="EMBL/GenBank/DDBJ databases">
        <title>First draft genome of Liparis tanakae, snailfish: a comprehensive survey of snailfish specific genes.</title>
        <authorList>
            <person name="Kim W."/>
            <person name="Song I."/>
            <person name="Jeong J.-H."/>
            <person name="Kim D."/>
            <person name="Kim S."/>
            <person name="Ryu S."/>
            <person name="Song J.Y."/>
            <person name="Lee S.K."/>
        </authorList>
    </citation>
    <scope>NUCLEOTIDE SEQUENCE [LARGE SCALE GENOMIC DNA]</scope>
    <source>
        <tissue evidence="3">Muscle</tissue>
    </source>
</reference>
<dbReference type="EMBL" id="SRLO01000294">
    <property type="protein sequence ID" value="TNN62391.1"/>
    <property type="molecule type" value="Genomic_DNA"/>
</dbReference>
<evidence type="ECO:0000313" key="3">
    <source>
        <dbReference type="EMBL" id="TNN62391.1"/>
    </source>
</evidence>